<dbReference type="STRING" id="105696.A0A1Y2M314"/>
<dbReference type="GO" id="GO:0016491">
    <property type="term" value="F:oxidoreductase activity"/>
    <property type="evidence" value="ECO:0007669"/>
    <property type="project" value="InterPro"/>
</dbReference>
<dbReference type="InParanoid" id="A0A1Y2M314"/>
<evidence type="ECO:0000313" key="4">
    <source>
        <dbReference type="Proteomes" id="UP000193240"/>
    </source>
</evidence>
<dbReference type="Proteomes" id="UP000193240">
    <property type="component" value="Unassembled WGS sequence"/>
</dbReference>
<dbReference type="OrthoDB" id="2519291at2759"/>
<keyword evidence="4" id="KW-1185">Reference proteome</keyword>
<sequence>MVYVVFMFIARKPGMSLEAFKDHYENKHVPLVLQVLGDEAPVRHTRHYLQRNPAAAEGDDVPPPLLFFGDASTIDYDCITKVELRDEEHFQAFNVKYASSPLKKELEEDQLAFSDASKFRVLAVGSISVTEP</sequence>
<evidence type="ECO:0000259" key="2">
    <source>
        <dbReference type="Pfam" id="PF07110"/>
    </source>
</evidence>
<dbReference type="Pfam" id="PF07110">
    <property type="entry name" value="EthD"/>
    <property type="match status" value="1"/>
</dbReference>
<protein>
    <recommendedName>
        <fullName evidence="2">EthD domain-containing protein</fullName>
    </recommendedName>
</protein>
<dbReference type="InterPro" id="IPR011008">
    <property type="entry name" value="Dimeric_a/b-barrel"/>
</dbReference>
<proteinExistence type="inferred from homology"/>
<dbReference type="InterPro" id="IPR009799">
    <property type="entry name" value="EthD_dom"/>
</dbReference>
<reference evidence="3 4" key="1">
    <citation type="journal article" date="2017" name="Genome Announc.">
        <title>Genome sequence of the saprophytic ascomycete Epicoccum nigrum ICMP 19927 strain isolated from New Zealand.</title>
        <authorList>
            <person name="Fokin M."/>
            <person name="Fleetwood D."/>
            <person name="Weir B.S."/>
            <person name="Villas-Boas S.G."/>
        </authorList>
    </citation>
    <scope>NUCLEOTIDE SEQUENCE [LARGE SCALE GENOMIC DNA]</scope>
    <source>
        <strain evidence="3 4">ICMP 19927</strain>
    </source>
</reference>
<dbReference type="Gene3D" id="3.30.70.100">
    <property type="match status" value="1"/>
</dbReference>
<evidence type="ECO:0000256" key="1">
    <source>
        <dbReference type="ARBA" id="ARBA00005986"/>
    </source>
</evidence>
<evidence type="ECO:0000313" key="3">
    <source>
        <dbReference type="EMBL" id="OSS49837.1"/>
    </source>
</evidence>
<dbReference type="AlphaFoldDB" id="A0A1Y2M314"/>
<dbReference type="SUPFAM" id="SSF54909">
    <property type="entry name" value="Dimeric alpha+beta barrel"/>
    <property type="match status" value="1"/>
</dbReference>
<feature type="domain" description="EthD" evidence="2">
    <location>
        <begin position="12"/>
        <end position="116"/>
    </location>
</feature>
<organism evidence="3 4">
    <name type="scientific">Epicoccum nigrum</name>
    <name type="common">Soil fungus</name>
    <name type="synonym">Epicoccum purpurascens</name>
    <dbReference type="NCBI Taxonomy" id="105696"/>
    <lineage>
        <taxon>Eukaryota</taxon>
        <taxon>Fungi</taxon>
        <taxon>Dikarya</taxon>
        <taxon>Ascomycota</taxon>
        <taxon>Pezizomycotina</taxon>
        <taxon>Dothideomycetes</taxon>
        <taxon>Pleosporomycetidae</taxon>
        <taxon>Pleosporales</taxon>
        <taxon>Pleosporineae</taxon>
        <taxon>Didymellaceae</taxon>
        <taxon>Epicoccum</taxon>
    </lineage>
</organism>
<dbReference type="EMBL" id="KZ107843">
    <property type="protein sequence ID" value="OSS49837.1"/>
    <property type="molecule type" value="Genomic_DNA"/>
</dbReference>
<accession>A0A1Y2M314</accession>
<dbReference type="OMA" id="MVWINIS"/>
<comment type="similarity">
    <text evidence="1">Belongs to the tpcK family.</text>
</comment>
<gene>
    <name evidence="3" type="ORF">B5807_06048</name>
</gene>
<name>A0A1Y2M314_EPING</name>